<comment type="caution">
    <text evidence="1">The sequence shown here is derived from an EMBL/GenBank/DDBJ whole genome shotgun (WGS) entry which is preliminary data.</text>
</comment>
<dbReference type="AlphaFoldDB" id="A0A0F9EUX3"/>
<gene>
    <name evidence="1" type="ORF">LCGC14_2108440</name>
</gene>
<evidence type="ECO:0000313" key="1">
    <source>
        <dbReference type="EMBL" id="KKL70086.1"/>
    </source>
</evidence>
<proteinExistence type="predicted"/>
<dbReference type="SUPFAM" id="SSF54060">
    <property type="entry name" value="His-Me finger endonucleases"/>
    <property type="match status" value="1"/>
</dbReference>
<name>A0A0F9EUX3_9ZZZZ</name>
<dbReference type="InterPro" id="IPR044925">
    <property type="entry name" value="His-Me_finger_sf"/>
</dbReference>
<organism evidence="1">
    <name type="scientific">marine sediment metagenome</name>
    <dbReference type="NCBI Taxonomy" id="412755"/>
    <lineage>
        <taxon>unclassified sequences</taxon>
        <taxon>metagenomes</taxon>
        <taxon>ecological metagenomes</taxon>
    </lineage>
</organism>
<accession>A0A0F9EUX3</accession>
<protein>
    <submittedName>
        <fullName evidence="1">Uncharacterized protein</fullName>
    </submittedName>
</protein>
<sequence length="152" mass="17740">MPSGVYERTAKHRAIMRHAAKNRRRHRHSIEARSKMSLAHMGHEVSNKTRAKISINSRGNRNIRNPLGLFTRVDGRVFVRLVSGWVRRAWVVYVQANGPIPFPGIGKKPDEYCVHHEDEDKSNDLLENLRCWINRKHDGYHMTKRQLELRTG</sequence>
<reference evidence="1" key="1">
    <citation type="journal article" date="2015" name="Nature">
        <title>Complex archaea that bridge the gap between prokaryotes and eukaryotes.</title>
        <authorList>
            <person name="Spang A."/>
            <person name="Saw J.H."/>
            <person name="Jorgensen S.L."/>
            <person name="Zaremba-Niedzwiedzka K."/>
            <person name="Martijn J."/>
            <person name="Lind A.E."/>
            <person name="van Eijk R."/>
            <person name="Schleper C."/>
            <person name="Guy L."/>
            <person name="Ettema T.J."/>
        </authorList>
    </citation>
    <scope>NUCLEOTIDE SEQUENCE</scope>
</reference>
<dbReference type="EMBL" id="LAZR01026001">
    <property type="protein sequence ID" value="KKL70086.1"/>
    <property type="molecule type" value="Genomic_DNA"/>
</dbReference>